<evidence type="ECO:0000259" key="4">
    <source>
        <dbReference type="Pfam" id="PF22725"/>
    </source>
</evidence>
<evidence type="ECO:0000313" key="6">
    <source>
        <dbReference type="Proteomes" id="UP001221217"/>
    </source>
</evidence>
<dbReference type="Pfam" id="PF22725">
    <property type="entry name" value="GFO_IDH_MocA_C3"/>
    <property type="match status" value="1"/>
</dbReference>
<accession>A0AAJ1IDK5</accession>
<dbReference type="Gene3D" id="3.40.50.720">
    <property type="entry name" value="NAD(P)-binding Rossmann-like Domain"/>
    <property type="match status" value="1"/>
</dbReference>
<name>A0AAJ1IDK5_9SPIO</name>
<proteinExistence type="inferred from homology"/>
<organism evidence="5 6">
    <name type="scientific">Candidatus Thalassospirochaeta sargassi</name>
    <dbReference type="NCBI Taxonomy" id="3119039"/>
    <lineage>
        <taxon>Bacteria</taxon>
        <taxon>Pseudomonadati</taxon>
        <taxon>Spirochaetota</taxon>
        <taxon>Spirochaetia</taxon>
        <taxon>Spirochaetales</taxon>
        <taxon>Spirochaetaceae</taxon>
        <taxon>Candidatus Thalassospirochaeta</taxon>
    </lineage>
</organism>
<evidence type="ECO:0000256" key="1">
    <source>
        <dbReference type="ARBA" id="ARBA00010928"/>
    </source>
</evidence>
<feature type="domain" description="GFO/IDH/MocA-like oxidoreductase" evidence="4">
    <location>
        <begin position="133"/>
        <end position="250"/>
    </location>
</feature>
<reference evidence="5 6" key="1">
    <citation type="submission" date="2022-12" db="EMBL/GenBank/DDBJ databases">
        <title>Metagenome assembled genome from gulf of manar.</title>
        <authorList>
            <person name="Kohli P."/>
            <person name="Pk S."/>
            <person name="Venkata Ramana C."/>
            <person name="Sasikala C."/>
        </authorList>
    </citation>
    <scope>NUCLEOTIDE SEQUENCE [LARGE SCALE GENOMIC DNA]</scope>
    <source>
        <strain evidence="5">JB008</strain>
    </source>
</reference>
<dbReference type="InterPro" id="IPR055170">
    <property type="entry name" value="GFO_IDH_MocA-like_dom"/>
</dbReference>
<comment type="caution">
    <text evidence="5">The sequence shown here is derived from an EMBL/GenBank/DDBJ whole genome shotgun (WGS) entry which is preliminary data.</text>
</comment>
<dbReference type="PANTHER" id="PTHR22604">
    <property type="entry name" value="OXIDOREDUCTASES"/>
    <property type="match status" value="1"/>
</dbReference>
<evidence type="ECO:0000256" key="2">
    <source>
        <dbReference type="ARBA" id="ARBA00023002"/>
    </source>
</evidence>
<keyword evidence="2" id="KW-0560">Oxidoreductase</keyword>
<feature type="domain" description="Gfo/Idh/MocA-like oxidoreductase N-terminal" evidence="3">
    <location>
        <begin position="5"/>
        <end position="121"/>
    </location>
</feature>
<dbReference type="InterPro" id="IPR036291">
    <property type="entry name" value="NAD(P)-bd_dom_sf"/>
</dbReference>
<dbReference type="GO" id="GO:0000166">
    <property type="term" value="F:nucleotide binding"/>
    <property type="evidence" value="ECO:0007669"/>
    <property type="project" value="InterPro"/>
</dbReference>
<sequence>MKKYKWGVIGTGKIANRFATALNNIADEAEFYAVGSRNQSTAEDFAAKYNAKKAYVGYDALMADPDLDVVYIGTPGKFHHDDVVRALEAGKNVLCEKSLTSNASEAEDLIKLARSKNLFFMEAMWTRFFPIHVRIRELIADGALGDVRGMVANFSAKVPGGPNDINRFWDVNLGASALLDIGAYGISFASSLFGKPEEINGVAYMGEAGFDYQNSSSIRYAGGRIATIMASQISYDVKETIIFGTEGKIEIDDPWYKPVSMTLTKAGMAPEKIEYPLDGFNGYEYEIREVQNCLSAGEKESTIMPLDESLEVIRTMDELRSQWGFKFPGEK</sequence>
<gene>
    <name evidence="5" type="ORF">PQJ61_11010</name>
</gene>
<dbReference type="InterPro" id="IPR050984">
    <property type="entry name" value="Gfo/Idh/MocA_domain"/>
</dbReference>
<dbReference type="Gene3D" id="3.30.360.10">
    <property type="entry name" value="Dihydrodipicolinate Reductase, domain 2"/>
    <property type="match status" value="1"/>
</dbReference>
<comment type="similarity">
    <text evidence="1">Belongs to the Gfo/Idh/MocA family.</text>
</comment>
<evidence type="ECO:0000259" key="3">
    <source>
        <dbReference type="Pfam" id="PF01408"/>
    </source>
</evidence>
<protein>
    <submittedName>
        <fullName evidence="5">Gfo/Idh/MocA family oxidoreductase</fullName>
    </submittedName>
</protein>
<dbReference type="AlphaFoldDB" id="A0AAJ1IDK5"/>
<dbReference type="SUPFAM" id="SSF51735">
    <property type="entry name" value="NAD(P)-binding Rossmann-fold domains"/>
    <property type="match status" value="1"/>
</dbReference>
<dbReference type="PANTHER" id="PTHR22604:SF105">
    <property type="entry name" value="TRANS-1,2-DIHYDROBENZENE-1,2-DIOL DEHYDROGENASE"/>
    <property type="match status" value="1"/>
</dbReference>
<dbReference type="EMBL" id="JAQQAL010000024">
    <property type="protein sequence ID" value="MDC7227279.1"/>
    <property type="molecule type" value="Genomic_DNA"/>
</dbReference>
<dbReference type="SUPFAM" id="SSF55347">
    <property type="entry name" value="Glyceraldehyde-3-phosphate dehydrogenase-like, C-terminal domain"/>
    <property type="match status" value="1"/>
</dbReference>
<dbReference type="InterPro" id="IPR000683">
    <property type="entry name" value="Gfo/Idh/MocA-like_OxRdtase_N"/>
</dbReference>
<dbReference type="GO" id="GO:0016491">
    <property type="term" value="F:oxidoreductase activity"/>
    <property type="evidence" value="ECO:0007669"/>
    <property type="project" value="UniProtKB-KW"/>
</dbReference>
<dbReference type="Proteomes" id="UP001221217">
    <property type="component" value="Unassembled WGS sequence"/>
</dbReference>
<dbReference type="Pfam" id="PF01408">
    <property type="entry name" value="GFO_IDH_MocA"/>
    <property type="match status" value="1"/>
</dbReference>
<evidence type="ECO:0000313" key="5">
    <source>
        <dbReference type="EMBL" id="MDC7227279.1"/>
    </source>
</evidence>